<sequence>ETAAAVGVEEGRVRSVVLRPGDDGLLVDFELNHPASLAEAAVDARLRGCAYAALWALYEPRPRLEEEKVVTTHELGFEGEDWDYVLEQRGVEVREAAAIETARALGVEREDVVEVELDVVPQNLVVFVTVRHSSRLSEGEVDGLLAQCQYKTLWAQYDARPLELIGALNGMLISAEEVEAELDPATYLRGALLRARRERDEYMERLGPMH</sequence>
<feature type="non-terminal residue" evidence="2">
    <location>
        <position position="1"/>
    </location>
</feature>
<evidence type="ECO:0000313" key="3">
    <source>
        <dbReference type="Proteomes" id="UP000284403"/>
    </source>
</evidence>
<dbReference type="Pfam" id="PF23398">
    <property type="entry name" value="FAZ1_cons"/>
    <property type="match status" value="2"/>
</dbReference>
<dbReference type="InterPro" id="IPR056614">
    <property type="entry name" value="FAZ1_cons"/>
</dbReference>
<reference evidence="2 3" key="1">
    <citation type="journal article" date="2018" name="BMC Genomics">
        <title>Genomic comparison of Trypanosoma conorhini and Trypanosoma rangeli to Trypanosoma cruzi strains of high and low virulence.</title>
        <authorList>
            <person name="Bradwell K.R."/>
            <person name="Koparde V.N."/>
            <person name="Matveyev A.V."/>
            <person name="Serrano M.G."/>
            <person name="Alves J.M."/>
            <person name="Parikh H."/>
            <person name="Huang B."/>
            <person name="Lee V."/>
            <person name="Espinosa-Alvarez O."/>
            <person name="Ortiz P.A."/>
            <person name="Costa-Martins A.G."/>
            <person name="Teixeira M.M."/>
            <person name="Buck G.A."/>
        </authorList>
    </citation>
    <scope>NUCLEOTIDE SEQUENCE [LARGE SCALE GENOMIC DNA]</scope>
    <source>
        <strain evidence="2 3">025E</strain>
    </source>
</reference>
<dbReference type="GeneID" id="40319623"/>
<proteinExistence type="predicted"/>
<gene>
    <name evidence="2" type="ORF">Tco025E_06012</name>
</gene>
<dbReference type="OrthoDB" id="260030at2759"/>
<feature type="domain" description="Flagellar attachment zone protein 1 conserved" evidence="1">
    <location>
        <begin position="69"/>
        <end position="159"/>
    </location>
</feature>
<comment type="caution">
    <text evidence="2">The sequence shown here is derived from an EMBL/GenBank/DDBJ whole genome shotgun (WGS) entry which is preliminary data.</text>
</comment>
<accession>A0A3R7NYF5</accession>
<name>A0A3R7NYF5_9TRYP</name>
<dbReference type="RefSeq" id="XP_029226975.1">
    <property type="nucleotide sequence ID" value="XM_029372901.1"/>
</dbReference>
<keyword evidence="3" id="KW-1185">Reference proteome</keyword>
<evidence type="ECO:0000313" key="2">
    <source>
        <dbReference type="EMBL" id="RNF13929.1"/>
    </source>
</evidence>
<dbReference type="EMBL" id="MKKU01000385">
    <property type="protein sequence ID" value="RNF13929.1"/>
    <property type="molecule type" value="Genomic_DNA"/>
</dbReference>
<evidence type="ECO:0000259" key="1">
    <source>
        <dbReference type="Pfam" id="PF23398"/>
    </source>
</evidence>
<feature type="domain" description="Flagellar attachment zone protein 1 conserved" evidence="1">
    <location>
        <begin position="1"/>
        <end position="61"/>
    </location>
</feature>
<protein>
    <submittedName>
        <fullName evidence="2">Putative microtubule-associated protein Gb4</fullName>
    </submittedName>
</protein>
<dbReference type="AlphaFoldDB" id="A0A3R7NYF5"/>
<dbReference type="Proteomes" id="UP000284403">
    <property type="component" value="Unassembled WGS sequence"/>
</dbReference>
<organism evidence="2 3">
    <name type="scientific">Trypanosoma conorhini</name>
    <dbReference type="NCBI Taxonomy" id="83891"/>
    <lineage>
        <taxon>Eukaryota</taxon>
        <taxon>Discoba</taxon>
        <taxon>Euglenozoa</taxon>
        <taxon>Kinetoplastea</taxon>
        <taxon>Metakinetoplastina</taxon>
        <taxon>Trypanosomatida</taxon>
        <taxon>Trypanosomatidae</taxon>
        <taxon>Trypanosoma</taxon>
    </lineage>
</organism>